<reference evidence="1 2" key="1">
    <citation type="submission" date="2022-05" db="EMBL/GenBank/DDBJ databases">
        <authorList>
            <consortium name="Genoscope - CEA"/>
            <person name="William W."/>
        </authorList>
    </citation>
    <scope>NUCLEOTIDE SEQUENCE [LARGE SCALE GENOMIC DNA]</scope>
</reference>
<name>A0AAU9WVV0_9CNID</name>
<protein>
    <recommendedName>
        <fullName evidence="3">Sterile alpha motif domain-containing protein 9-like</fullName>
    </recommendedName>
</protein>
<sequence length="1363" mass="156593">MIPFISSRNILCIYKLIYGVGLRTLRKLFMDINSNWSNQPSDAATFDKGKMKLSKDEQVSFNKGNIKEWDFSLMTTALLYSQSCVVEIVQRPGHETALKELKKCRNKLLGHPSTDAMSDADFSYYWPLLSKHFITLGADPKVISEMEFRRATDLIGADYYMNLFLSERDSHLRCEQKLDHISEKLDVVIANQARLRNQKTIISQGDESSPEWDEWLRFCYAVDDFDSQKNQYILAIDTVPNAEIKCYSNLRSVAWKMILDFDVMSEEEGFYHEFTSKEEQMSNLVSMFTPAELKQSTMRSLVGQIDPRKTQWLFVKGRAGDDDDRKCEEFSNWEATAVKDINSLLRCCSDPDTFDELKPVICLILPFTQSSQPFLQITMSRLIENFNKHKLTFVSVNNESLHDLCDYSSVQAFHLCPKILDLGLRDILGTSTDQKLRMPTSHAGVPVHLSRRQYLYIKEYLEVLYLGCEDLPEDANNSSESWEQLERHLEEQRKSFLSGNEISFASLYDNHDARRQLERDIQVHVQRLLDQGLVRPITVEIRHSPGTGATTIARRVLWDLHSAYPCLITDVDSQRSSDEDNDFASKLAERISSIEEICNTPPLILIDGKKSGSIEGLSNKLSRILQSKGKRALLLRCIRGMKESKKAQESSHVHKVFHVNVKLEESVTDLHEFKSKYKEYLDSVDKSLNGGLILSGLCRVFHFPLLAMMQVFRPKLEKIIEDTLNELGGIQQEIAAVVAFLQKYANLPTPAILLHEAFKQFIRLADENTATYDDIKQLFSDYLMNLMIPTKPTPSGKENPPESYTFQHPLVADLILKRVYQEQKRDLFQIVERFLQFPIYQQEILLPLLNELFIYNKIRQGQTEKLKFSLLFEELKSTDSDRAADIFCKAAEKINQPVMYANAARFCARKDPPSFPKAKELIQRALKVHDCAASKAGYKNLCHTKGVVLYFELKHKINSGEVHNLEELEEMASKVLEAHREARNFPPTYPHPLIGEVEVWLECITWIMRNMCENDTQETLHFVTTLSPPFFRTCLSDSFHLLDVVDGIVQSVSQLADPEETKRLSNNLRLSLMKTFRSRSHLPGRPKADEDIVQACKAICTTKNFRESSKLELKRLQAHFLLTHTEAVDNFKQENIEYLLKLLEELVLKENEYSLAHHLIKVCMLVTGARCYTLQHGLSVCDKWLSVASHDCLPSFYQMVICFLQILDGNTLDFMPKYIQALQKCREKSQNHLKKFYATLYVGKEGNGMSRFISRNALLRGETNYSPDNFQKVSKFWQVESRTKLKECKGRIREKESSRGKSHFCIELVQGNLELYVGKNADIGKVQMDFTPGALVYFVVSFNLQGPVANGITFSPQDSLNEY</sequence>
<comment type="caution">
    <text evidence="1">The sequence shown here is derived from an EMBL/GenBank/DDBJ whole genome shotgun (WGS) entry which is preliminary data.</text>
</comment>
<evidence type="ECO:0008006" key="3">
    <source>
        <dbReference type="Google" id="ProtNLM"/>
    </source>
</evidence>
<dbReference type="GO" id="GO:0005737">
    <property type="term" value="C:cytoplasm"/>
    <property type="evidence" value="ECO:0007669"/>
    <property type="project" value="TreeGrafter"/>
</dbReference>
<dbReference type="EMBL" id="CALNXJ010000022">
    <property type="protein sequence ID" value="CAH3127069.1"/>
    <property type="molecule type" value="Genomic_DNA"/>
</dbReference>
<dbReference type="PANTHER" id="PTHR16155:SF19">
    <property type="entry name" value="DED DOMAIN-CONTAINING PROTEIN"/>
    <property type="match status" value="1"/>
</dbReference>
<accession>A0AAU9WVV0</accession>
<proteinExistence type="predicted"/>
<evidence type="ECO:0000313" key="2">
    <source>
        <dbReference type="Proteomes" id="UP001159428"/>
    </source>
</evidence>
<gene>
    <name evidence="1" type="ORF">PMEA_00012858</name>
</gene>
<keyword evidence="2" id="KW-1185">Reference proteome</keyword>
<dbReference type="PANTHER" id="PTHR16155">
    <property type="entry name" value="DED DOMAIN-CONTAINING PROTEIN"/>
    <property type="match status" value="1"/>
</dbReference>
<organism evidence="1 2">
    <name type="scientific">Pocillopora meandrina</name>
    <dbReference type="NCBI Taxonomy" id="46732"/>
    <lineage>
        <taxon>Eukaryota</taxon>
        <taxon>Metazoa</taxon>
        <taxon>Cnidaria</taxon>
        <taxon>Anthozoa</taxon>
        <taxon>Hexacorallia</taxon>
        <taxon>Scleractinia</taxon>
        <taxon>Astrocoeniina</taxon>
        <taxon>Pocilloporidae</taxon>
        <taxon>Pocillopora</taxon>
    </lineage>
</organism>
<evidence type="ECO:0000313" key="1">
    <source>
        <dbReference type="EMBL" id="CAH3127069.1"/>
    </source>
</evidence>
<dbReference type="Proteomes" id="UP001159428">
    <property type="component" value="Unassembled WGS sequence"/>
</dbReference>